<name>A0ABZ1BXI9_9FIRM</name>
<dbReference type="Proteomes" id="UP001332192">
    <property type="component" value="Chromosome"/>
</dbReference>
<dbReference type="EMBL" id="CP141615">
    <property type="protein sequence ID" value="WRP17517.1"/>
    <property type="molecule type" value="Genomic_DNA"/>
</dbReference>
<reference evidence="2 3" key="1">
    <citation type="journal article" date="2024" name="Front. Microbiol.">
        <title>Novel thermophilic genera Geochorda gen. nov. and Carboxydochorda gen. nov. from the deep terrestrial subsurface reveal the ecophysiological diversity in the class Limnochordia.</title>
        <authorList>
            <person name="Karnachuk O.V."/>
            <person name="Lukina A.P."/>
            <person name="Avakyan M.R."/>
            <person name="Kadnikov V.V."/>
            <person name="Begmatov S."/>
            <person name="Beletsky A.V."/>
            <person name="Vlasova K.G."/>
            <person name="Novikov A.A."/>
            <person name="Shcherbakova V.A."/>
            <person name="Mardanov A.V."/>
            <person name="Ravin N.V."/>
        </authorList>
    </citation>
    <scope>NUCLEOTIDE SEQUENCE [LARGE SCALE GENOMIC DNA]</scope>
    <source>
        <strain evidence="2 3">L945</strain>
    </source>
</reference>
<dbReference type="InterPro" id="IPR046348">
    <property type="entry name" value="SIS_dom_sf"/>
</dbReference>
<dbReference type="InterPro" id="IPR035490">
    <property type="entry name" value="GlmS/FrlB_SIS"/>
</dbReference>
<dbReference type="PANTHER" id="PTHR10937">
    <property type="entry name" value="GLUCOSAMINE--FRUCTOSE-6-PHOSPHATE AMINOTRANSFERASE, ISOMERIZING"/>
    <property type="match status" value="1"/>
</dbReference>
<dbReference type="CDD" id="cd05009">
    <property type="entry name" value="SIS_GlmS_GlmD_2"/>
    <property type="match status" value="1"/>
</dbReference>
<dbReference type="Pfam" id="PF01380">
    <property type="entry name" value="SIS"/>
    <property type="match status" value="1"/>
</dbReference>
<dbReference type="SUPFAM" id="SSF53697">
    <property type="entry name" value="SIS domain"/>
    <property type="match status" value="1"/>
</dbReference>
<evidence type="ECO:0000313" key="2">
    <source>
        <dbReference type="EMBL" id="WRP17517.1"/>
    </source>
</evidence>
<proteinExistence type="predicted"/>
<feature type="domain" description="SIS" evidence="1">
    <location>
        <begin position="28"/>
        <end position="163"/>
    </location>
</feature>
<evidence type="ECO:0000313" key="3">
    <source>
        <dbReference type="Proteomes" id="UP001332192"/>
    </source>
</evidence>
<protein>
    <submittedName>
        <fullName evidence="2">SIS domain-containing protein</fullName>
    </submittedName>
</protein>
<gene>
    <name evidence="2" type="ORF">U7230_00415</name>
</gene>
<accession>A0ABZ1BXI9</accession>
<dbReference type="PROSITE" id="PS51464">
    <property type="entry name" value="SIS"/>
    <property type="match status" value="1"/>
</dbReference>
<keyword evidence="3" id="KW-1185">Reference proteome</keyword>
<dbReference type="RefSeq" id="WP_324716787.1">
    <property type="nucleotide sequence ID" value="NZ_CP141615.1"/>
</dbReference>
<dbReference type="InterPro" id="IPR001347">
    <property type="entry name" value="SIS_dom"/>
</dbReference>
<sequence length="301" mass="32552">MTFTEAEIASQPSAWRKTLESVSRWEPVFRELFGTGRVALVGAGSSYYVATAAAEYARESLGVAARAVAASVYRPNPGEAVLFISRSGTTTEVLEAAQAADRAAIRPRVSVTCDPGNPLATRVDHSILLEWVREQSVVQTSSATSALLLLRAAVDRLAGRPLPGELPDLLERVMTSPLPAEGVDHLVVLGSGWRFGVACEAALKAQEMALLWTERYVPLEYRHGPMSCAGPSTLVVILDPSDERMAALARDIGALGARVVQAEHDPMVELVRLQRLAYAISLRKGLDPDHPRHLRRSIELG</sequence>
<evidence type="ECO:0000259" key="1">
    <source>
        <dbReference type="PROSITE" id="PS51464"/>
    </source>
</evidence>
<dbReference type="Gene3D" id="3.40.50.10490">
    <property type="entry name" value="Glucose-6-phosphate isomerase like protein, domain 1"/>
    <property type="match status" value="2"/>
</dbReference>
<organism evidence="2 3">
    <name type="scientific">Carboxydichorda subterranea</name>
    <dbReference type="NCBI Taxonomy" id="3109565"/>
    <lineage>
        <taxon>Bacteria</taxon>
        <taxon>Bacillati</taxon>
        <taxon>Bacillota</taxon>
        <taxon>Limnochordia</taxon>
        <taxon>Limnochordales</taxon>
        <taxon>Geochordaceae</taxon>
        <taxon>Carboxydichorda</taxon>
    </lineage>
</organism>